<accession>A0ABZ1UE48</accession>
<dbReference type="RefSeq" id="WP_328959079.1">
    <property type="nucleotide sequence ID" value="NZ_CP108110.1"/>
</dbReference>
<dbReference type="PANTHER" id="PTHR24221">
    <property type="entry name" value="ATP-BINDING CASSETTE SUB-FAMILY B"/>
    <property type="match status" value="1"/>
</dbReference>
<evidence type="ECO:0000256" key="5">
    <source>
        <dbReference type="ARBA" id="ARBA00022989"/>
    </source>
</evidence>
<keyword evidence="4 9" id="KW-0067">ATP-binding</keyword>
<dbReference type="SUPFAM" id="SSF90123">
    <property type="entry name" value="ABC transporter transmembrane region"/>
    <property type="match status" value="1"/>
</dbReference>
<keyword evidence="10" id="KW-1185">Reference proteome</keyword>
<proteinExistence type="predicted"/>
<dbReference type="SUPFAM" id="SSF52540">
    <property type="entry name" value="P-loop containing nucleoside triphosphate hydrolases"/>
    <property type="match status" value="1"/>
</dbReference>
<dbReference type="InterPro" id="IPR003439">
    <property type="entry name" value="ABC_transporter-like_ATP-bd"/>
</dbReference>
<keyword evidence="5 7" id="KW-1133">Transmembrane helix</keyword>
<dbReference type="InterPro" id="IPR027417">
    <property type="entry name" value="P-loop_NTPase"/>
</dbReference>
<keyword evidence="2 7" id="KW-0812">Transmembrane</keyword>
<evidence type="ECO:0000256" key="2">
    <source>
        <dbReference type="ARBA" id="ARBA00022692"/>
    </source>
</evidence>
<dbReference type="InterPro" id="IPR003593">
    <property type="entry name" value="AAA+_ATPase"/>
</dbReference>
<gene>
    <name evidence="9" type="ORF">OHA16_39395</name>
</gene>
<feature type="domain" description="ABC transporter" evidence="8">
    <location>
        <begin position="346"/>
        <end position="594"/>
    </location>
</feature>
<dbReference type="SMART" id="SM00382">
    <property type="entry name" value="AAA"/>
    <property type="match status" value="1"/>
</dbReference>
<dbReference type="GO" id="GO:0005524">
    <property type="term" value="F:ATP binding"/>
    <property type="evidence" value="ECO:0007669"/>
    <property type="project" value="UniProtKB-KW"/>
</dbReference>
<evidence type="ECO:0000256" key="4">
    <source>
        <dbReference type="ARBA" id="ARBA00022840"/>
    </source>
</evidence>
<dbReference type="Proteomes" id="UP001432222">
    <property type="component" value="Chromosome"/>
</dbReference>
<keyword evidence="6 7" id="KW-0472">Membrane</keyword>
<evidence type="ECO:0000256" key="6">
    <source>
        <dbReference type="ARBA" id="ARBA00023136"/>
    </source>
</evidence>
<comment type="subcellular location">
    <subcellularLocation>
        <location evidence="1">Cell membrane</location>
        <topology evidence="1">Multi-pass membrane protein</topology>
    </subcellularLocation>
</comment>
<dbReference type="PROSITE" id="PS00211">
    <property type="entry name" value="ABC_TRANSPORTER_1"/>
    <property type="match status" value="1"/>
</dbReference>
<dbReference type="Gene3D" id="3.40.50.300">
    <property type="entry name" value="P-loop containing nucleotide triphosphate hydrolases"/>
    <property type="match status" value="1"/>
</dbReference>
<organism evidence="9 10">
    <name type="scientific">Kitasatospora purpeofusca</name>
    <dbReference type="NCBI Taxonomy" id="67352"/>
    <lineage>
        <taxon>Bacteria</taxon>
        <taxon>Bacillati</taxon>
        <taxon>Actinomycetota</taxon>
        <taxon>Actinomycetes</taxon>
        <taxon>Kitasatosporales</taxon>
        <taxon>Streptomycetaceae</taxon>
        <taxon>Kitasatospora</taxon>
    </lineage>
</organism>
<dbReference type="PANTHER" id="PTHR24221:SF654">
    <property type="entry name" value="ATP-BINDING CASSETTE SUB-FAMILY B MEMBER 6"/>
    <property type="match status" value="1"/>
</dbReference>
<evidence type="ECO:0000256" key="1">
    <source>
        <dbReference type="ARBA" id="ARBA00004651"/>
    </source>
</evidence>
<evidence type="ECO:0000259" key="8">
    <source>
        <dbReference type="PROSITE" id="PS50893"/>
    </source>
</evidence>
<keyword evidence="3" id="KW-0547">Nucleotide-binding</keyword>
<dbReference type="PROSITE" id="PS50893">
    <property type="entry name" value="ABC_TRANSPORTER_2"/>
    <property type="match status" value="1"/>
</dbReference>
<name>A0ABZ1UE48_9ACTN</name>
<dbReference type="InterPro" id="IPR017871">
    <property type="entry name" value="ABC_transporter-like_CS"/>
</dbReference>
<evidence type="ECO:0000313" key="9">
    <source>
        <dbReference type="EMBL" id="WUQ88534.1"/>
    </source>
</evidence>
<dbReference type="Gene3D" id="1.20.1560.10">
    <property type="entry name" value="ABC transporter type 1, transmembrane domain"/>
    <property type="match status" value="1"/>
</dbReference>
<evidence type="ECO:0000313" key="10">
    <source>
        <dbReference type="Proteomes" id="UP001432222"/>
    </source>
</evidence>
<protein>
    <submittedName>
        <fullName evidence="9">ABC transporter ATP-binding protein/permease</fullName>
    </submittedName>
</protein>
<reference evidence="9" key="1">
    <citation type="submission" date="2022-10" db="EMBL/GenBank/DDBJ databases">
        <title>The complete genomes of actinobacterial strains from the NBC collection.</title>
        <authorList>
            <person name="Joergensen T.S."/>
            <person name="Alvarez Arevalo M."/>
            <person name="Sterndorff E.B."/>
            <person name="Faurdal D."/>
            <person name="Vuksanovic O."/>
            <person name="Mourched A.-S."/>
            <person name="Charusanti P."/>
            <person name="Shaw S."/>
            <person name="Blin K."/>
            <person name="Weber T."/>
        </authorList>
    </citation>
    <scope>NUCLEOTIDE SEQUENCE</scope>
    <source>
        <strain evidence="9">NBC_00222</strain>
    </source>
</reference>
<evidence type="ECO:0000256" key="7">
    <source>
        <dbReference type="SAM" id="Phobius"/>
    </source>
</evidence>
<dbReference type="InterPro" id="IPR036640">
    <property type="entry name" value="ABC1_TM_sf"/>
</dbReference>
<evidence type="ECO:0000256" key="3">
    <source>
        <dbReference type="ARBA" id="ARBA00022741"/>
    </source>
</evidence>
<dbReference type="EMBL" id="CP108110">
    <property type="protein sequence ID" value="WUQ88534.1"/>
    <property type="molecule type" value="Genomic_DNA"/>
</dbReference>
<feature type="transmembrane region" description="Helical" evidence="7">
    <location>
        <begin position="257"/>
        <end position="276"/>
    </location>
</feature>
<dbReference type="Pfam" id="PF00005">
    <property type="entry name" value="ABC_tran"/>
    <property type="match status" value="1"/>
</dbReference>
<dbReference type="InterPro" id="IPR039421">
    <property type="entry name" value="Type_1_exporter"/>
</dbReference>
<sequence>MTADELDPLPGAWRSLGRSLRMGWRSSPAMIATAFCTEVLSAVPDAMFAWGLTAFATAVIAHSGTQIAAGCGLLAAMAAGNWLLETVSSRVNQRFADRAAVVVESHIAELQAGVATIEHHERPAQLDRISVLRDHASALSDLYRHLFTLIGVLLRAAITLGLLASVNPLLLLLGLFPLPTLLVSGRRAAAEKRVEEAGARHDRLARHLFLLATSATAGKELRVARTGPLVRRLRHRAWEQGHRPLARARWVSTAWQAGAQALFAAAFIAALAYTAAHAANRTAAVLLVLAAGSRLSGYIGQTMTQLHFFRTIWLDCSRKLAWLEDYAAKHRAEAEWSAPERLAEGIRLDAVTFAYPGTDRPVLDGIDLLLPAGAVVAVVGENGAGKSSLVKLLCGLYPPTSGRITLDGQDLARTDPVSWRRRVTGTFQDFFAFEFRLRTSVGIGDLPRADDPEAVGTALERAGADDIARALPDGAETRLGAGWPQGVDLSHGQWQRVALARGFMREQPLLTVLDEPTSAVDAETEHALFDRYAVLARSGTRSGTGGVTLLVSHRFSTVRAADLILVLNGARVTEFGTHDQLIALGGHYAQLYGIQAEAYRTGLR</sequence>